<dbReference type="EMBL" id="JAKMUT010000003">
    <property type="protein sequence ID" value="MCZ9289402.1"/>
    <property type="molecule type" value="Genomic_DNA"/>
</dbReference>
<keyword evidence="3" id="KW-1185">Reference proteome</keyword>
<keyword evidence="1" id="KW-0732">Signal</keyword>
<proteinExistence type="predicted"/>
<feature type="chain" id="PRO_5040764242" description="Secreted protein" evidence="1">
    <location>
        <begin position="28"/>
        <end position="199"/>
    </location>
</feature>
<dbReference type="AlphaFoldDB" id="A0A9X3RGB8"/>
<feature type="signal peptide" evidence="1">
    <location>
        <begin position="1"/>
        <end position="27"/>
    </location>
</feature>
<dbReference type="RefSeq" id="WP_269944293.1">
    <property type="nucleotide sequence ID" value="NZ_JAKMUT010000003.1"/>
</dbReference>
<evidence type="ECO:0000313" key="2">
    <source>
        <dbReference type="EMBL" id="MCZ9289402.1"/>
    </source>
</evidence>
<accession>A0A9X3RGB8</accession>
<dbReference type="PROSITE" id="PS51257">
    <property type="entry name" value="PROKAR_LIPOPROTEIN"/>
    <property type="match status" value="1"/>
</dbReference>
<evidence type="ECO:0000313" key="3">
    <source>
        <dbReference type="Proteomes" id="UP001146469"/>
    </source>
</evidence>
<reference evidence="2" key="1">
    <citation type="submission" date="2022-02" db="EMBL/GenBank/DDBJ databases">
        <title>Corynebacterium sp. from urogenital microbiome.</title>
        <authorList>
            <person name="Cappelli E.A."/>
            <person name="Ribeiro T.G."/>
            <person name="Peixe L."/>
        </authorList>
    </citation>
    <scope>NUCLEOTIDE SEQUENCE</scope>
    <source>
        <strain evidence="2">C8Ua_174</strain>
    </source>
</reference>
<gene>
    <name evidence="2" type="ORF">L8V00_04155</name>
</gene>
<organism evidence="2 3">
    <name type="scientific">Corynebacterium evansiae</name>
    <dbReference type="NCBI Taxonomy" id="2913499"/>
    <lineage>
        <taxon>Bacteria</taxon>
        <taxon>Bacillati</taxon>
        <taxon>Actinomycetota</taxon>
        <taxon>Actinomycetes</taxon>
        <taxon>Mycobacteriales</taxon>
        <taxon>Corynebacteriaceae</taxon>
        <taxon>Corynebacterium</taxon>
    </lineage>
</organism>
<comment type="caution">
    <text evidence="2">The sequence shown here is derived from an EMBL/GenBank/DDBJ whole genome shotgun (WGS) entry which is preliminary data.</text>
</comment>
<evidence type="ECO:0000256" key="1">
    <source>
        <dbReference type="SAM" id="SignalP"/>
    </source>
</evidence>
<sequence length="199" mass="21419">MLGGRNVASIIATATCLAAIGGLTACAEEQPEPFLIGVPEKPVGDAPMPERYADAFARYLVRELNGEDRKGERQPVPADLRVRQLRTGEINVTFGCTGELLELLDRNRAMELRQELKKAGSGKDGSGEEVDEKYLVYDELLSSLPQEVGATLPGVATPCSDTSLPQDAVVLYAKRVIGRDELRQLNSIATGTSMEMLGA</sequence>
<name>A0A9X3RGB8_9CORY</name>
<evidence type="ECO:0008006" key="4">
    <source>
        <dbReference type="Google" id="ProtNLM"/>
    </source>
</evidence>
<protein>
    <recommendedName>
        <fullName evidence="4">Secreted protein</fullName>
    </recommendedName>
</protein>
<dbReference type="Proteomes" id="UP001146469">
    <property type="component" value="Unassembled WGS sequence"/>
</dbReference>